<evidence type="ECO:0000259" key="8">
    <source>
        <dbReference type="Pfam" id="PF09335"/>
    </source>
</evidence>
<feature type="transmembrane region" description="Helical" evidence="7">
    <location>
        <begin position="148"/>
        <end position="171"/>
    </location>
</feature>
<keyword evidence="3" id="KW-1003">Cell membrane</keyword>
<evidence type="ECO:0000256" key="2">
    <source>
        <dbReference type="ARBA" id="ARBA00010792"/>
    </source>
</evidence>
<accession>A0A6J4QL46</accession>
<reference evidence="9" key="1">
    <citation type="submission" date="2020-02" db="EMBL/GenBank/DDBJ databases">
        <authorList>
            <person name="Meier V. D."/>
        </authorList>
    </citation>
    <scope>NUCLEOTIDE SEQUENCE</scope>
    <source>
        <strain evidence="9">AVDCRST_MAG28</strain>
    </source>
</reference>
<dbReference type="Pfam" id="PF09335">
    <property type="entry name" value="VTT_dom"/>
    <property type="match status" value="1"/>
</dbReference>
<evidence type="ECO:0000256" key="4">
    <source>
        <dbReference type="ARBA" id="ARBA00022692"/>
    </source>
</evidence>
<dbReference type="GO" id="GO:0005886">
    <property type="term" value="C:plasma membrane"/>
    <property type="evidence" value="ECO:0007669"/>
    <property type="project" value="UniProtKB-SubCell"/>
</dbReference>
<gene>
    <name evidence="9" type="ORF">AVDCRST_MAG28-1072</name>
</gene>
<organism evidence="9">
    <name type="scientific">uncultured Rubrobacteraceae bacterium</name>
    <dbReference type="NCBI Taxonomy" id="349277"/>
    <lineage>
        <taxon>Bacteria</taxon>
        <taxon>Bacillati</taxon>
        <taxon>Actinomycetota</taxon>
        <taxon>Rubrobacteria</taxon>
        <taxon>Rubrobacterales</taxon>
        <taxon>Rubrobacteraceae</taxon>
        <taxon>environmental samples</taxon>
    </lineage>
</organism>
<protein>
    <recommendedName>
        <fullName evidence="8">VTT domain-containing protein</fullName>
    </recommendedName>
</protein>
<evidence type="ECO:0000313" key="9">
    <source>
        <dbReference type="EMBL" id="CAA9448042.1"/>
    </source>
</evidence>
<sequence length="208" mass="22878">MGDLAANLSQWVADALYFFGYPGVAVFVALGYLHLPVPTVLVLPLSGFLVGQGRFSFVPVLVASTVGGGVASLIMYLPGLWVGEENLYRLVRRFGRFVFVHESDLNKASKMFDRHGGKAVLIGHLVPGVSALISVLAGLKRMPIHRRFLFYTILGTALWNGALIGLGWILGAEWTLVKEYASIVKYVVLAAVVGGIFWFVWRRWRARG</sequence>
<evidence type="ECO:0000256" key="3">
    <source>
        <dbReference type="ARBA" id="ARBA00022475"/>
    </source>
</evidence>
<keyword evidence="4 7" id="KW-0812">Transmembrane</keyword>
<keyword evidence="6 7" id="KW-0472">Membrane</keyword>
<name>A0A6J4QL46_9ACTN</name>
<feature type="transmembrane region" description="Helical" evidence="7">
    <location>
        <begin position="119"/>
        <end position="139"/>
    </location>
</feature>
<evidence type="ECO:0000256" key="6">
    <source>
        <dbReference type="ARBA" id="ARBA00023136"/>
    </source>
</evidence>
<evidence type="ECO:0000256" key="5">
    <source>
        <dbReference type="ARBA" id="ARBA00022989"/>
    </source>
</evidence>
<proteinExistence type="inferred from homology"/>
<dbReference type="EMBL" id="CADCVE010000024">
    <property type="protein sequence ID" value="CAA9448042.1"/>
    <property type="molecule type" value="Genomic_DNA"/>
</dbReference>
<comment type="subcellular location">
    <subcellularLocation>
        <location evidence="1">Cell membrane</location>
        <topology evidence="1">Multi-pass membrane protein</topology>
    </subcellularLocation>
</comment>
<evidence type="ECO:0000256" key="1">
    <source>
        <dbReference type="ARBA" id="ARBA00004651"/>
    </source>
</evidence>
<feature type="transmembrane region" description="Helical" evidence="7">
    <location>
        <begin position="20"/>
        <end position="43"/>
    </location>
</feature>
<feature type="domain" description="VTT" evidence="8">
    <location>
        <begin position="38"/>
        <end position="168"/>
    </location>
</feature>
<evidence type="ECO:0000256" key="7">
    <source>
        <dbReference type="SAM" id="Phobius"/>
    </source>
</evidence>
<feature type="transmembrane region" description="Helical" evidence="7">
    <location>
        <begin position="183"/>
        <end position="201"/>
    </location>
</feature>
<keyword evidence="5 7" id="KW-1133">Transmembrane helix</keyword>
<dbReference type="AlphaFoldDB" id="A0A6J4QL46"/>
<comment type="similarity">
    <text evidence="2">Belongs to the DedA family.</text>
</comment>
<dbReference type="InterPro" id="IPR051311">
    <property type="entry name" value="DedA_domain"/>
</dbReference>
<dbReference type="PANTHER" id="PTHR42709">
    <property type="entry name" value="ALKALINE PHOSPHATASE LIKE PROTEIN"/>
    <property type="match status" value="1"/>
</dbReference>
<dbReference type="InterPro" id="IPR032816">
    <property type="entry name" value="VTT_dom"/>
</dbReference>
<feature type="transmembrane region" description="Helical" evidence="7">
    <location>
        <begin position="55"/>
        <end position="77"/>
    </location>
</feature>
<dbReference type="PANTHER" id="PTHR42709:SF6">
    <property type="entry name" value="UNDECAPRENYL PHOSPHATE TRANSPORTER A"/>
    <property type="match status" value="1"/>
</dbReference>